<keyword evidence="2" id="KW-0238">DNA-binding</keyword>
<dbReference type="AlphaFoldDB" id="A0A843YLJ2"/>
<feature type="transmembrane region" description="Helical" evidence="4">
    <location>
        <begin position="183"/>
        <end position="201"/>
    </location>
</feature>
<dbReference type="SMART" id="SM00342">
    <property type="entry name" value="HTH_ARAC"/>
    <property type="match status" value="1"/>
</dbReference>
<dbReference type="Gene3D" id="1.10.10.60">
    <property type="entry name" value="Homeodomain-like"/>
    <property type="match status" value="2"/>
</dbReference>
<feature type="transmembrane region" description="Helical" evidence="4">
    <location>
        <begin position="158"/>
        <end position="177"/>
    </location>
</feature>
<evidence type="ECO:0000256" key="4">
    <source>
        <dbReference type="SAM" id="Phobius"/>
    </source>
</evidence>
<feature type="transmembrane region" description="Helical" evidence="4">
    <location>
        <begin position="297"/>
        <end position="324"/>
    </location>
</feature>
<keyword evidence="7" id="KW-1185">Reference proteome</keyword>
<evidence type="ECO:0000313" key="6">
    <source>
        <dbReference type="EMBL" id="MQQ10668.1"/>
    </source>
</evidence>
<keyword evidence="4" id="KW-0472">Membrane</keyword>
<dbReference type="InterPro" id="IPR009057">
    <property type="entry name" value="Homeodomain-like_sf"/>
</dbReference>
<dbReference type="PANTHER" id="PTHR43280:SF2">
    <property type="entry name" value="HTH-TYPE TRANSCRIPTIONAL REGULATOR EXSA"/>
    <property type="match status" value="1"/>
</dbReference>
<dbReference type="PROSITE" id="PS00041">
    <property type="entry name" value="HTH_ARAC_FAMILY_1"/>
    <property type="match status" value="1"/>
</dbReference>
<dbReference type="GO" id="GO:0003700">
    <property type="term" value="F:DNA-binding transcription factor activity"/>
    <property type="evidence" value="ECO:0007669"/>
    <property type="project" value="InterPro"/>
</dbReference>
<dbReference type="InterPro" id="IPR018062">
    <property type="entry name" value="HTH_AraC-typ_CS"/>
</dbReference>
<feature type="domain" description="HTH araC/xylS-type" evidence="5">
    <location>
        <begin position="384"/>
        <end position="489"/>
    </location>
</feature>
<dbReference type="PANTHER" id="PTHR43280">
    <property type="entry name" value="ARAC-FAMILY TRANSCRIPTIONAL REGULATOR"/>
    <property type="match status" value="1"/>
</dbReference>
<dbReference type="Pfam" id="PF12833">
    <property type="entry name" value="HTH_18"/>
    <property type="match status" value="1"/>
</dbReference>
<organism evidence="6 7">
    <name type="scientific">Tritonibacter litoralis</name>
    <dbReference type="NCBI Taxonomy" id="2662264"/>
    <lineage>
        <taxon>Bacteria</taxon>
        <taxon>Pseudomonadati</taxon>
        <taxon>Pseudomonadota</taxon>
        <taxon>Alphaproteobacteria</taxon>
        <taxon>Rhodobacterales</taxon>
        <taxon>Paracoccaceae</taxon>
        <taxon>Tritonibacter</taxon>
    </lineage>
</organism>
<reference evidence="6 7" key="1">
    <citation type="submission" date="2019-10" db="EMBL/GenBank/DDBJ databases">
        <title>Epibacterium sp. nov., isolated from seawater.</title>
        <authorList>
            <person name="Zhang X."/>
            <person name="Li N."/>
        </authorList>
    </citation>
    <scope>NUCLEOTIDE SEQUENCE [LARGE SCALE GENOMIC DNA]</scope>
    <source>
        <strain evidence="6 7">SM1979</strain>
    </source>
</reference>
<evidence type="ECO:0000256" key="3">
    <source>
        <dbReference type="ARBA" id="ARBA00023163"/>
    </source>
</evidence>
<feature type="transmembrane region" description="Helical" evidence="4">
    <location>
        <begin position="213"/>
        <end position="229"/>
    </location>
</feature>
<protein>
    <submittedName>
        <fullName evidence="6">Helix-turn-helix domain-containing protein</fullName>
    </submittedName>
</protein>
<feature type="transmembrane region" description="Helical" evidence="4">
    <location>
        <begin position="129"/>
        <end position="146"/>
    </location>
</feature>
<keyword evidence="1" id="KW-0805">Transcription regulation</keyword>
<dbReference type="InterPro" id="IPR018060">
    <property type="entry name" value="HTH_AraC"/>
</dbReference>
<keyword evidence="4" id="KW-1133">Transmembrane helix</keyword>
<feature type="transmembrane region" description="Helical" evidence="4">
    <location>
        <begin position="249"/>
        <end position="277"/>
    </location>
</feature>
<dbReference type="EMBL" id="WIBF01000020">
    <property type="protein sequence ID" value="MQQ10668.1"/>
    <property type="molecule type" value="Genomic_DNA"/>
</dbReference>
<comment type="caution">
    <text evidence="6">The sequence shown here is derived from an EMBL/GenBank/DDBJ whole genome shotgun (WGS) entry which is preliminary data.</text>
</comment>
<accession>A0A843YLJ2</accession>
<evidence type="ECO:0000256" key="2">
    <source>
        <dbReference type="ARBA" id="ARBA00023125"/>
    </source>
</evidence>
<proteinExistence type="predicted"/>
<evidence type="ECO:0000313" key="7">
    <source>
        <dbReference type="Proteomes" id="UP000444174"/>
    </source>
</evidence>
<keyword evidence="3" id="KW-0804">Transcription</keyword>
<dbReference type="Proteomes" id="UP000444174">
    <property type="component" value="Unassembled WGS sequence"/>
</dbReference>
<dbReference type="RefSeq" id="WP_153217838.1">
    <property type="nucleotide sequence ID" value="NZ_WIBF01000020.1"/>
</dbReference>
<keyword evidence="4" id="KW-0812">Transmembrane</keyword>
<gene>
    <name evidence="6" type="ORF">GFB49_19625</name>
</gene>
<name>A0A843YLJ2_9RHOB</name>
<dbReference type="PROSITE" id="PS01124">
    <property type="entry name" value="HTH_ARAC_FAMILY_2"/>
    <property type="match status" value="1"/>
</dbReference>
<dbReference type="SUPFAM" id="SSF46689">
    <property type="entry name" value="Homeodomain-like"/>
    <property type="match status" value="1"/>
</dbReference>
<sequence length="497" mass="54794">MINRLGVNALAHSTRCTGLCAVMLCNLGTGLQFDCASTALGVFNTKLRTPSAYAAGQAHWLATLPRDGNKKCGLLQNSGQRIHWADPPRFLRCRFSLGITLGLAVQRIALRRVNVLAGAKARRTPMHALNGFEMGLATMAGFALFWRTIGHPERRPLLLPLVVFQFGLLSLGLLDSAPPGVELTLTLALSVFLPMLLQLHMNVLTNRKLAKRTWLWISAAVLPLPFLLQPRVRQDMILQGELPGNAAGILVAFCISLFALIALLASVVLTISVMLRWFGHRRLLRQIYTQPARGERVVTFSLIMIPVGVLVAYLLSLVAGIMGLDVDDGWLERAMISFACIGFAAHGMTIERLPSWAMDLVQDIPEQPQRPAYERSGLGVQDLDAILIRLDSAMAQGQLWLDPMLTLKDLAEAVGVKPSYLSQALNQQRKVTFYDYVNAHRIEDASARLIASNDTILDICFAVGFNAKSTFNAAFRKHKGETPSAWRKRQTATEPNR</sequence>
<evidence type="ECO:0000259" key="5">
    <source>
        <dbReference type="PROSITE" id="PS01124"/>
    </source>
</evidence>
<dbReference type="GO" id="GO:0043565">
    <property type="term" value="F:sequence-specific DNA binding"/>
    <property type="evidence" value="ECO:0007669"/>
    <property type="project" value="InterPro"/>
</dbReference>
<evidence type="ECO:0000256" key="1">
    <source>
        <dbReference type="ARBA" id="ARBA00023015"/>
    </source>
</evidence>